<name>A0A8S4GAT0_PLUXY</name>
<dbReference type="GO" id="GO:0030955">
    <property type="term" value="F:potassium ion binding"/>
    <property type="evidence" value="ECO:0007669"/>
    <property type="project" value="InterPro"/>
</dbReference>
<reference evidence="3" key="1">
    <citation type="submission" date="2020-11" db="EMBL/GenBank/DDBJ databases">
        <authorList>
            <person name="Whiteford S."/>
        </authorList>
    </citation>
    <scope>NUCLEOTIDE SEQUENCE</scope>
</reference>
<feature type="compositionally biased region" description="Basic and acidic residues" evidence="1">
    <location>
        <begin position="63"/>
        <end position="73"/>
    </location>
</feature>
<dbReference type="InterPro" id="IPR015793">
    <property type="entry name" value="Pyrv_Knase_brl"/>
</dbReference>
<evidence type="ECO:0000313" key="4">
    <source>
        <dbReference type="Proteomes" id="UP000653454"/>
    </source>
</evidence>
<dbReference type="Gene3D" id="2.40.33.10">
    <property type="entry name" value="PK beta-barrel domain-like"/>
    <property type="match status" value="1"/>
</dbReference>
<dbReference type="GO" id="GO:0004743">
    <property type="term" value="F:pyruvate kinase activity"/>
    <property type="evidence" value="ECO:0007669"/>
    <property type="project" value="InterPro"/>
</dbReference>
<organism evidence="3 4">
    <name type="scientific">Plutella xylostella</name>
    <name type="common">Diamondback moth</name>
    <name type="synonym">Plutella maculipennis</name>
    <dbReference type="NCBI Taxonomy" id="51655"/>
    <lineage>
        <taxon>Eukaryota</taxon>
        <taxon>Metazoa</taxon>
        <taxon>Ecdysozoa</taxon>
        <taxon>Arthropoda</taxon>
        <taxon>Hexapoda</taxon>
        <taxon>Insecta</taxon>
        <taxon>Pterygota</taxon>
        <taxon>Neoptera</taxon>
        <taxon>Endopterygota</taxon>
        <taxon>Lepidoptera</taxon>
        <taxon>Glossata</taxon>
        <taxon>Ditrysia</taxon>
        <taxon>Yponomeutoidea</taxon>
        <taxon>Plutellidae</taxon>
        <taxon>Plutella</taxon>
    </lineage>
</organism>
<evidence type="ECO:0000313" key="3">
    <source>
        <dbReference type="EMBL" id="CAG9136901.1"/>
    </source>
</evidence>
<evidence type="ECO:0000256" key="1">
    <source>
        <dbReference type="SAM" id="MobiDB-lite"/>
    </source>
</evidence>
<feature type="domain" description="Pyruvate kinase barrel" evidence="2">
    <location>
        <begin position="2"/>
        <end position="62"/>
    </location>
</feature>
<dbReference type="GO" id="GO:0000287">
    <property type="term" value="F:magnesium ion binding"/>
    <property type="evidence" value="ECO:0007669"/>
    <property type="project" value="InterPro"/>
</dbReference>
<accession>A0A8S4GAT0</accession>
<dbReference type="InterPro" id="IPR040442">
    <property type="entry name" value="Pyrv_kinase-like_dom_sf"/>
</dbReference>
<dbReference type="InterPro" id="IPR015806">
    <property type="entry name" value="Pyrv_Knase_insert_dom_sf"/>
</dbReference>
<dbReference type="Gene3D" id="3.20.20.60">
    <property type="entry name" value="Phosphoenolpyruvate-binding domains"/>
    <property type="match status" value="1"/>
</dbReference>
<gene>
    <name evidence="3" type="ORF">PLXY2_LOCUS15148</name>
</gene>
<dbReference type="Proteomes" id="UP000653454">
    <property type="component" value="Unassembled WGS sequence"/>
</dbReference>
<comment type="caution">
    <text evidence="3">The sequence shown here is derived from an EMBL/GenBank/DDBJ whole genome shotgun (WGS) entry which is preliminary data.</text>
</comment>
<dbReference type="Pfam" id="PF00224">
    <property type="entry name" value="PK"/>
    <property type="match status" value="1"/>
</dbReference>
<keyword evidence="4" id="KW-1185">Reference proteome</keyword>
<protein>
    <submittedName>
        <fullName evidence="3">(diamondback moth) hypothetical protein</fullName>
    </submittedName>
</protein>
<feature type="region of interest" description="Disordered" evidence="1">
    <location>
        <begin position="63"/>
        <end position="85"/>
    </location>
</feature>
<evidence type="ECO:0000259" key="2">
    <source>
        <dbReference type="Pfam" id="PF00224"/>
    </source>
</evidence>
<proteinExistence type="predicted"/>
<sequence length="85" mass="9474">MLGSRKGVNLPGLPVICRPFPRKTSLICCSELSRGVDMIFASFIRNGAALTEIRGILARRQEHQDHLQDREPPGHGQLGRDYCCI</sequence>
<dbReference type="AlphaFoldDB" id="A0A8S4GAT0"/>
<dbReference type="EMBL" id="CAJHNJ030000167">
    <property type="protein sequence ID" value="CAG9136901.1"/>
    <property type="molecule type" value="Genomic_DNA"/>
</dbReference>